<dbReference type="SMART" id="SM00758">
    <property type="entry name" value="PA14"/>
    <property type="match status" value="1"/>
</dbReference>
<protein>
    <submittedName>
        <fullName evidence="7">Fibro-slime domain-containing protein</fullName>
    </submittedName>
</protein>
<evidence type="ECO:0000256" key="1">
    <source>
        <dbReference type="ARBA" id="ARBA00008709"/>
    </source>
</evidence>
<dbReference type="InterPro" id="IPR051154">
    <property type="entry name" value="Prespore-cell_inducing_factor"/>
</dbReference>
<dbReference type="InterPro" id="IPR037524">
    <property type="entry name" value="PA14/GLEYA"/>
</dbReference>
<dbReference type="Pfam" id="PF07691">
    <property type="entry name" value="PA14"/>
    <property type="match status" value="1"/>
</dbReference>
<evidence type="ECO:0000313" key="8">
    <source>
        <dbReference type="Proteomes" id="UP001379533"/>
    </source>
</evidence>
<dbReference type="EMBL" id="CP089982">
    <property type="protein sequence ID" value="WXA92608.1"/>
    <property type="molecule type" value="Genomic_DNA"/>
</dbReference>
<proteinExistence type="inferred from homology"/>
<evidence type="ECO:0000256" key="5">
    <source>
        <dbReference type="SAM" id="SignalP"/>
    </source>
</evidence>
<evidence type="ECO:0000313" key="7">
    <source>
        <dbReference type="EMBL" id="WXA92608.1"/>
    </source>
</evidence>
<dbReference type="PROSITE" id="PS51257">
    <property type="entry name" value="PROKAR_LIPOPROTEIN"/>
    <property type="match status" value="1"/>
</dbReference>
<keyword evidence="2 5" id="KW-0732">Signal</keyword>
<sequence>MRRYLTSLLLVLLACGSDSSNFGNAPAGGNNPDGGGDGGSNNPGGGINLPDGGSGGTPDGGDTCSHSLTAIIRDFRPCVAEPNATSCTQASGHLDFEHYRGDAVAKGIVGPTLNPDDRTPVWIARGQTNEGPATTDATRFSDWYHTKQGVNIALERRLDLVEQSDGHYVYERTAFFPIDDDKAAGITTGFGNGPKPPPPNDNLDHNYEFTTEVHLSFTYRGHETFEFYGDDDLWVFVDGKLALDLGGPHPPARDRVNMDARGLTVGQTYAMDLFHAERHTEKSTFRVDTTIECFKPPVH</sequence>
<evidence type="ECO:0000256" key="4">
    <source>
        <dbReference type="SAM" id="MobiDB-lite"/>
    </source>
</evidence>
<organism evidence="7 8">
    <name type="scientific">Pendulispora brunnea</name>
    <dbReference type="NCBI Taxonomy" id="2905690"/>
    <lineage>
        <taxon>Bacteria</taxon>
        <taxon>Pseudomonadati</taxon>
        <taxon>Myxococcota</taxon>
        <taxon>Myxococcia</taxon>
        <taxon>Myxococcales</taxon>
        <taxon>Sorangiineae</taxon>
        <taxon>Pendulisporaceae</taxon>
        <taxon>Pendulispora</taxon>
    </lineage>
</organism>
<gene>
    <name evidence="7" type="ORF">LZC95_39950</name>
</gene>
<dbReference type="InterPro" id="IPR011658">
    <property type="entry name" value="PA14_dom"/>
</dbReference>
<feature type="compositionally biased region" description="Gly residues" evidence="4">
    <location>
        <begin position="31"/>
        <end position="59"/>
    </location>
</feature>
<evidence type="ECO:0000256" key="2">
    <source>
        <dbReference type="ARBA" id="ARBA00022729"/>
    </source>
</evidence>
<dbReference type="RefSeq" id="WP_394843212.1">
    <property type="nucleotide sequence ID" value="NZ_CP089982.1"/>
</dbReference>
<dbReference type="PANTHER" id="PTHR31137">
    <property type="entry name" value="PROTEIN PSIB-RELATED-RELATED"/>
    <property type="match status" value="1"/>
</dbReference>
<accession>A0ABZ2K1J3</accession>
<name>A0ABZ2K1J3_9BACT</name>
<keyword evidence="8" id="KW-1185">Reference proteome</keyword>
<dbReference type="InterPro" id="IPR011874">
    <property type="entry name" value="Fibro_Slime"/>
</dbReference>
<reference evidence="7 8" key="1">
    <citation type="submission" date="2021-12" db="EMBL/GenBank/DDBJ databases">
        <title>Discovery of the Pendulisporaceae a myxobacterial family with distinct sporulation behavior and unique specialized metabolism.</title>
        <authorList>
            <person name="Garcia R."/>
            <person name="Popoff A."/>
            <person name="Bader C.D."/>
            <person name="Loehr J."/>
            <person name="Walesch S."/>
            <person name="Walt C."/>
            <person name="Boldt J."/>
            <person name="Bunk B."/>
            <person name="Haeckl F.J.F.P.J."/>
            <person name="Gunesch A.P."/>
            <person name="Birkelbach J."/>
            <person name="Nuebel U."/>
            <person name="Pietschmann T."/>
            <person name="Bach T."/>
            <person name="Mueller R."/>
        </authorList>
    </citation>
    <scope>NUCLEOTIDE SEQUENCE [LARGE SCALE GENOMIC DNA]</scope>
    <source>
        <strain evidence="7 8">MSr12523</strain>
    </source>
</reference>
<dbReference type="Proteomes" id="UP001379533">
    <property type="component" value="Chromosome"/>
</dbReference>
<feature type="region of interest" description="Disordered" evidence="4">
    <location>
        <begin position="24"/>
        <end position="62"/>
    </location>
</feature>
<feature type="chain" id="PRO_5046017331" evidence="5">
    <location>
        <begin position="21"/>
        <end position="299"/>
    </location>
</feature>
<keyword evidence="3" id="KW-0325">Glycoprotein</keyword>
<feature type="signal peptide" evidence="5">
    <location>
        <begin position="1"/>
        <end position="20"/>
    </location>
</feature>
<feature type="domain" description="PA14" evidence="6">
    <location>
        <begin position="160"/>
        <end position="299"/>
    </location>
</feature>
<dbReference type="NCBIfam" id="TIGR02148">
    <property type="entry name" value="Fibro_Slime"/>
    <property type="match status" value="1"/>
</dbReference>
<dbReference type="PROSITE" id="PS51820">
    <property type="entry name" value="PA14"/>
    <property type="match status" value="1"/>
</dbReference>
<comment type="similarity">
    <text evidence="1">Belongs to the prespore-cell-inducing factor family.</text>
</comment>
<evidence type="ECO:0000256" key="3">
    <source>
        <dbReference type="ARBA" id="ARBA00023180"/>
    </source>
</evidence>
<evidence type="ECO:0000259" key="6">
    <source>
        <dbReference type="PROSITE" id="PS51820"/>
    </source>
</evidence>